<dbReference type="SUPFAM" id="SSF55961">
    <property type="entry name" value="Bet v1-like"/>
    <property type="match status" value="1"/>
</dbReference>
<dbReference type="InterPro" id="IPR023393">
    <property type="entry name" value="START-like_dom_sf"/>
</dbReference>
<sequence>MTDTPGELVVDGDRATLRFERWFPQPPATVWAAITEPAQRARWMGHTEIEPRLDGRIVMIPADPPGPDEAKRMTGRITVWDPPRVLEHEWQQRIVEPGVVRYELHAENGGTRLLLTHRGLGVRNASGFRPGTHAFLDRLRALFDNTPLPPWNERYRQLAQTIYTGTEVHHV</sequence>
<dbReference type="InterPro" id="IPR013538">
    <property type="entry name" value="ASHA1/2-like_C"/>
</dbReference>
<evidence type="ECO:0000313" key="4">
    <source>
        <dbReference type="Proteomes" id="UP000192366"/>
    </source>
</evidence>
<dbReference type="Gene3D" id="3.30.530.20">
    <property type="match status" value="1"/>
</dbReference>
<protein>
    <submittedName>
        <fullName evidence="3">ATPase</fullName>
    </submittedName>
</protein>
<evidence type="ECO:0000256" key="1">
    <source>
        <dbReference type="ARBA" id="ARBA00006817"/>
    </source>
</evidence>
<comment type="caution">
    <text evidence="3">The sequence shown here is derived from an EMBL/GenBank/DDBJ whole genome shotgun (WGS) entry which is preliminary data.</text>
</comment>
<dbReference type="AlphaFoldDB" id="A0A1W9Z4M8"/>
<dbReference type="RefSeq" id="WP_083054756.1">
    <property type="nucleotide sequence ID" value="NZ_JACKVM010000014.1"/>
</dbReference>
<dbReference type="EMBL" id="MVHJ01000001">
    <property type="protein sequence ID" value="ORA07122.1"/>
    <property type="molecule type" value="Genomic_DNA"/>
</dbReference>
<evidence type="ECO:0000313" key="3">
    <source>
        <dbReference type="EMBL" id="ORA07122.1"/>
    </source>
</evidence>
<gene>
    <name evidence="3" type="ORF">BST17_01220</name>
</gene>
<organism evidence="3 4">
    <name type="scientific">Mycolicibacterium bacteremicum</name>
    <name type="common">Mycobacterium bacteremicum</name>
    <dbReference type="NCBI Taxonomy" id="564198"/>
    <lineage>
        <taxon>Bacteria</taxon>
        <taxon>Bacillati</taxon>
        <taxon>Actinomycetota</taxon>
        <taxon>Actinomycetes</taxon>
        <taxon>Mycobacteriales</taxon>
        <taxon>Mycobacteriaceae</taxon>
        <taxon>Mycolicibacterium</taxon>
    </lineage>
</organism>
<reference evidence="3 4" key="1">
    <citation type="submission" date="2017-02" db="EMBL/GenBank/DDBJ databases">
        <title>The new phylogeny of genus Mycobacterium.</title>
        <authorList>
            <person name="Tortoli E."/>
            <person name="Trovato A."/>
            <person name="Cirillo D.M."/>
        </authorList>
    </citation>
    <scope>NUCLEOTIDE SEQUENCE [LARGE SCALE GENOMIC DNA]</scope>
    <source>
        <strain evidence="3 4">DSM 45578</strain>
    </source>
</reference>
<dbReference type="Pfam" id="PF08327">
    <property type="entry name" value="AHSA1"/>
    <property type="match status" value="1"/>
</dbReference>
<dbReference type="Proteomes" id="UP000192366">
    <property type="component" value="Unassembled WGS sequence"/>
</dbReference>
<keyword evidence="4" id="KW-1185">Reference proteome</keyword>
<proteinExistence type="inferred from homology"/>
<evidence type="ECO:0000259" key="2">
    <source>
        <dbReference type="Pfam" id="PF08327"/>
    </source>
</evidence>
<dbReference type="CDD" id="cd08899">
    <property type="entry name" value="SRPBCC_CalC_Aha1-like_6"/>
    <property type="match status" value="1"/>
</dbReference>
<dbReference type="STRING" id="564198.BST17_01220"/>
<comment type="similarity">
    <text evidence="1">Belongs to the AHA1 family.</text>
</comment>
<accession>A0A1W9Z4M8</accession>
<feature type="domain" description="Activator of Hsp90 ATPase homologue 1/2-like C-terminal" evidence="2">
    <location>
        <begin position="26"/>
        <end position="143"/>
    </location>
</feature>
<name>A0A1W9Z4M8_MYCBA</name>
<dbReference type="OrthoDB" id="9803476at2"/>